<evidence type="ECO:0000313" key="2">
    <source>
        <dbReference type="EMBL" id="MCM1986383.1"/>
    </source>
</evidence>
<feature type="transmembrane region" description="Helical" evidence="1">
    <location>
        <begin position="12"/>
        <end position="37"/>
    </location>
</feature>
<protein>
    <submittedName>
        <fullName evidence="2">Uncharacterized protein</fullName>
    </submittedName>
</protein>
<proteinExistence type="predicted"/>
<keyword evidence="3" id="KW-1185">Reference proteome</keyword>
<organism evidence="2 3">
    <name type="scientific">Methanococcoides seepicolus</name>
    <dbReference type="NCBI Taxonomy" id="2828780"/>
    <lineage>
        <taxon>Archaea</taxon>
        <taxon>Methanobacteriati</taxon>
        <taxon>Methanobacteriota</taxon>
        <taxon>Stenosarchaea group</taxon>
        <taxon>Methanomicrobia</taxon>
        <taxon>Methanosarcinales</taxon>
        <taxon>Methanosarcinaceae</taxon>
        <taxon>Methanococcoides</taxon>
    </lineage>
</organism>
<reference evidence="2" key="1">
    <citation type="journal article" date="2021" name="mSystems">
        <title>Bacteria and Archaea Synergistically Convert Glycine Betaine to Biogenic Methane in the Formosa Cold Seep of the South China Sea.</title>
        <authorList>
            <person name="Li L."/>
            <person name="Zhang W."/>
            <person name="Zhang S."/>
            <person name="Song L."/>
            <person name="Sun Q."/>
            <person name="Zhang H."/>
            <person name="Xiang H."/>
            <person name="Dong X."/>
        </authorList>
    </citation>
    <scope>NUCLEOTIDE SEQUENCE</scope>
    <source>
        <strain evidence="2">LLY</strain>
    </source>
</reference>
<keyword evidence="1" id="KW-0472">Membrane</keyword>
<dbReference type="RefSeq" id="WP_250867768.1">
    <property type="nucleotide sequence ID" value="NZ_JAGSOI010000014.1"/>
</dbReference>
<comment type="caution">
    <text evidence="2">The sequence shown here is derived from an EMBL/GenBank/DDBJ whole genome shotgun (WGS) entry which is preliminary data.</text>
</comment>
<accession>A0A9E5DBH5</accession>
<dbReference type="AlphaFoldDB" id="A0A9E5DBH5"/>
<keyword evidence="1" id="KW-0812">Transmembrane</keyword>
<dbReference type="Proteomes" id="UP001056766">
    <property type="component" value="Unassembled WGS sequence"/>
</dbReference>
<gene>
    <name evidence="2" type="ORF">KDK67_05115</name>
</gene>
<sequence>MKKMKHCDESGQILLLAAFAIGFMIVISTVMLNNIIYASNMASESSNDINHFEISNIAQITQEASNAAYYNATTGDQFDNDVYFNYLETYSQEISTLYAYRGFSFSFGNSTLHDAYFTKNGLITGRSNWTIIDNINQTSTFTIEMGDTSKLSNSSNPFEINAINHSGVPIWKMELYDDGSNINVSVNDQTHIIGASNSSIYLNIIDNETVFHFATSTASESYRIDYFNSSNAMGLYSITGTLSDGHDFTRERYKVINTTISIASSKNRINVSLPITVP</sequence>
<reference evidence="2" key="2">
    <citation type="submission" date="2021-04" db="EMBL/GenBank/DDBJ databases">
        <authorList>
            <person name="Dong X."/>
        </authorList>
    </citation>
    <scope>NUCLEOTIDE SEQUENCE</scope>
    <source>
        <strain evidence="2">LLY</strain>
    </source>
</reference>
<dbReference type="EMBL" id="JAGSOI010000014">
    <property type="protein sequence ID" value="MCM1986383.1"/>
    <property type="molecule type" value="Genomic_DNA"/>
</dbReference>
<evidence type="ECO:0000313" key="3">
    <source>
        <dbReference type="Proteomes" id="UP001056766"/>
    </source>
</evidence>
<evidence type="ECO:0000256" key="1">
    <source>
        <dbReference type="SAM" id="Phobius"/>
    </source>
</evidence>
<keyword evidence="1" id="KW-1133">Transmembrane helix</keyword>
<name>A0A9E5DBH5_9EURY</name>